<organism evidence="9 10">
    <name type="scientific">Cryobacterium arcticum</name>
    <dbReference type="NCBI Taxonomy" id="670052"/>
    <lineage>
        <taxon>Bacteria</taxon>
        <taxon>Bacillati</taxon>
        <taxon>Actinomycetota</taxon>
        <taxon>Actinomycetes</taxon>
        <taxon>Micrococcales</taxon>
        <taxon>Microbacteriaceae</taxon>
        <taxon>Cryobacterium</taxon>
    </lineage>
</organism>
<dbReference type="PROSITE" id="PS51354">
    <property type="entry name" value="GLUTAREDOXIN_2"/>
    <property type="match status" value="1"/>
</dbReference>
<keyword evidence="4" id="KW-0813">Transport</keyword>
<dbReference type="Pfam" id="PF00462">
    <property type="entry name" value="Glutaredoxin"/>
    <property type="match status" value="1"/>
</dbReference>
<proteinExistence type="inferred from homology"/>
<geneLocation type="plasmid" evidence="10">
    <name>pp27867_2</name>
</geneLocation>
<dbReference type="InterPro" id="IPR002109">
    <property type="entry name" value="Glutaredoxin"/>
</dbReference>
<comment type="function">
    <text evidence="1">Electron transport system for the ribonucleotide reductase system NrdEF.</text>
</comment>
<name>A0A1B1BQN1_9MICO</name>
<dbReference type="GO" id="GO:0009055">
    <property type="term" value="F:electron transfer activity"/>
    <property type="evidence" value="ECO:0007669"/>
    <property type="project" value="TreeGrafter"/>
</dbReference>
<dbReference type="InterPro" id="IPR051548">
    <property type="entry name" value="Grx-like_ET"/>
</dbReference>
<evidence type="ECO:0000313" key="10">
    <source>
        <dbReference type="Proteomes" id="UP000092582"/>
    </source>
</evidence>
<evidence type="ECO:0000256" key="3">
    <source>
        <dbReference type="ARBA" id="ARBA00017945"/>
    </source>
</evidence>
<dbReference type="NCBIfam" id="TIGR02194">
    <property type="entry name" value="GlrX_NrdH"/>
    <property type="match status" value="1"/>
</dbReference>
<protein>
    <recommendedName>
        <fullName evidence="3">Glutaredoxin-like protein NrdH</fullName>
    </recommendedName>
</protein>
<feature type="domain" description="Glutaredoxin" evidence="8">
    <location>
        <begin position="6"/>
        <end position="63"/>
    </location>
</feature>
<evidence type="ECO:0000256" key="5">
    <source>
        <dbReference type="ARBA" id="ARBA00022982"/>
    </source>
</evidence>
<dbReference type="Gene3D" id="3.40.30.10">
    <property type="entry name" value="Glutaredoxin"/>
    <property type="match status" value="1"/>
</dbReference>
<dbReference type="RefSeq" id="WP_066600712.1">
    <property type="nucleotide sequence ID" value="NZ_CP016284.1"/>
</dbReference>
<accession>A0A1B1BQN1</accession>
<dbReference type="Proteomes" id="UP000092582">
    <property type="component" value="Plasmid pP27867_2"/>
</dbReference>
<sequence>MPAPLTVYTLPNCIQCTLTKHALDEAGLAYETVDLTHDQAAVDLVAQLGYRSAPVVTVGADHWTGFRPDKINAIAAARAANTPVLKEENE</sequence>
<dbReference type="EMBL" id="CP016284">
    <property type="protein sequence ID" value="ANP74878.1"/>
    <property type="molecule type" value="Genomic_DNA"/>
</dbReference>
<evidence type="ECO:0000259" key="8">
    <source>
        <dbReference type="Pfam" id="PF00462"/>
    </source>
</evidence>
<evidence type="ECO:0000256" key="4">
    <source>
        <dbReference type="ARBA" id="ARBA00022448"/>
    </source>
</evidence>
<evidence type="ECO:0000256" key="6">
    <source>
        <dbReference type="ARBA" id="ARBA00023157"/>
    </source>
</evidence>
<dbReference type="PANTHER" id="PTHR34386:SF1">
    <property type="entry name" value="GLUTAREDOXIN-LIKE PROTEIN NRDH"/>
    <property type="match status" value="1"/>
</dbReference>
<dbReference type="AlphaFoldDB" id="A0A1B1BQN1"/>
<keyword evidence="6" id="KW-1015">Disulfide bond</keyword>
<dbReference type="GO" id="GO:0045454">
    <property type="term" value="P:cell redox homeostasis"/>
    <property type="evidence" value="ECO:0007669"/>
    <property type="project" value="InterPro"/>
</dbReference>
<evidence type="ECO:0000256" key="1">
    <source>
        <dbReference type="ARBA" id="ARBA00002292"/>
    </source>
</evidence>
<dbReference type="CDD" id="cd02976">
    <property type="entry name" value="NrdH"/>
    <property type="match status" value="1"/>
</dbReference>
<keyword evidence="7" id="KW-0676">Redox-active center</keyword>
<comment type="similarity">
    <text evidence="2">Belongs to the glutaredoxin family.</text>
</comment>
<evidence type="ECO:0000256" key="2">
    <source>
        <dbReference type="ARBA" id="ARBA00007787"/>
    </source>
</evidence>
<dbReference type="KEGG" id="cart:PA27867_3971"/>
<dbReference type="SUPFAM" id="SSF52833">
    <property type="entry name" value="Thioredoxin-like"/>
    <property type="match status" value="1"/>
</dbReference>
<gene>
    <name evidence="9" type="ORF">PA27867_3971</name>
</gene>
<dbReference type="OrthoDB" id="8545217at2"/>
<evidence type="ECO:0000313" key="9">
    <source>
        <dbReference type="EMBL" id="ANP74878.1"/>
    </source>
</evidence>
<dbReference type="PANTHER" id="PTHR34386">
    <property type="entry name" value="GLUTAREDOXIN"/>
    <property type="match status" value="1"/>
</dbReference>
<keyword evidence="10" id="KW-1185">Reference proteome</keyword>
<reference evidence="9 10" key="1">
    <citation type="submission" date="2016-06" db="EMBL/GenBank/DDBJ databases">
        <title>Genome sequencing of Cryobacterium arcticum PAMC 27867.</title>
        <authorList>
            <person name="Lee J."/>
            <person name="Kim O.-S."/>
        </authorList>
    </citation>
    <scope>NUCLEOTIDE SEQUENCE [LARGE SCALE GENOMIC DNA]</scope>
    <source>
        <strain evidence="9 10">PAMC 27867</strain>
        <plasmid evidence="10">pp27867_2</plasmid>
    </source>
</reference>
<dbReference type="InterPro" id="IPR036249">
    <property type="entry name" value="Thioredoxin-like_sf"/>
</dbReference>
<keyword evidence="9" id="KW-0614">Plasmid</keyword>
<keyword evidence="5" id="KW-0249">Electron transport</keyword>
<dbReference type="InterPro" id="IPR011909">
    <property type="entry name" value="GlrX_NrdH"/>
</dbReference>
<evidence type="ECO:0000256" key="7">
    <source>
        <dbReference type="ARBA" id="ARBA00023284"/>
    </source>
</evidence>